<comment type="similarity">
    <text evidence="2 4">Belongs to the AB hydrolase superfamily. Lipase family.</text>
</comment>
<evidence type="ECO:0000256" key="2">
    <source>
        <dbReference type="ARBA" id="ARBA00010701"/>
    </source>
</evidence>
<dbReference type="InterPro" id="IPR029058">
    <property type="entry name" value="AB_hydrolase_fold"/>
</dbReference>
<dbReference type="PANTHER" id="PTHR11610">
    <property type="entry name" value="LIPASE"/>
    <property type="match status" value="1"/>
</dbReference>
<evidence type="ECO:0000259" key="5">
    <source>
        <dbReference type="Pfam" id="PF00151"/>
    </source>
</evidence>
<name>A0A1B6L3W4_9HEMI</name>
<accession>A0A1B6L3W4</accession>
<keyword evidence="3" id="KW-0964">Secreted</keyword>
<evidence type="ECO:0000256" key="4">
    <source>
        <dbReference type="RuleBase" id="RU004262"/>
    </source>
</evidence>
<evidence type="ECO:0000256" key="1">
    <source>
        <dbReference type="ARBA" id="ARBA00004613"/>
    </source>
</evidence>
<comment type="subcellular location">
    <subcellularLocation>
        <location evidence="1">Secreted</location>
    </subcellularLocation>
</comment>
<dbReference type="GO" id="GO:0016042">
    <property type="term" value="P:lipid catabolic process"/>
    <property type="evidence" value="ECO:0007669"/>
    <property type="project" value="TreeGrafter"/>
</dbReference>
<dbReference type="Gene3D" id="3.40.50.1820">
    <property type="entry name" value="alpha/beta hydrolase"/>
    <property type="match status" value="1"/>
</dbReference>
<evidence type="ECO:0000313" key="6">
    <source>
        <dbReference type="EMBL" id="JAT18331.1"/>
    </source>
</evidence>
<feature type="domain" description="Lipase" evidence="5">
    <location>
        <begin position="2"/>
        <end position="103"/>
    </location>
</feature>
<gene>
    <name evidence="6" type="ORF">g.43691</name>
</gene>
<dbReference type="GO" id="GO:0016298">
    <property type="term" value="F:lipase activity"/>
    <property type="evidence" value="ECO:0007669"/>
    <property type="project" value="InterPro"/>
</dbReference>
<protein>
    <recommendedName>
        <fullName evidence="5">Lipase domain-containing protein</fullName>
    </recommendedName>
</protein>
<proteinExistence type="inferred from homology"/>
<dbReference type="EMBL" id="GEBQ01021646">
    <property type="protein sequence ID" value="JAT18331.1"/>
    <property type="molecule type" value="Transcribed_RNA"/>
</dbReference>
<reference evidence="6" key="1">
    <citation type="submission" date="2015-11" db="EMBL/GenBank/DDBJ databases">
        <title>De novo transcriptome assembly of four potential Pierce s Disease insect vectors from Arizona vineyards.</title>
        <authorList>
            <person name="Tassone E.E."/>
        </authorList>
    </citation>
    <scope>NUCLEOTIDE SEQUENCE</scope>
</reference>
<organism evidence="6">
    <name type="scientific">Graphocephala atropunctata</name>
    <dbReference type="NCBI Taxonomy" id="36148"/>
    <lineage>
        <taxon>Eukaryota</taxon>
        <taxon>Metazoa</taxon>
        <taxon>Ecdysozoa</taxon>
        <taxon>Arthropoda</taxon>
        <taxon>Hexapoda</taxon>
        <taxon>Insecta</taxon>
        <taxon>Pterygota</taxon>
        <taxon>Neoptera</taxon>
        <taxon>Paraneoptera</taxon>
        <taxon>Hemiptera</taxon>
        <taxon>Auchenorrhyncha</taxon>
        <taxon>Membracoidea</taxon>
        <taxon>Cicadellidae</taxon>
        <taxon>Cicadellinae</taxon>
        <taxon>Cicadellini</taxon>
        <taxon>Graphocephala</taxon>
    </lineage>
</organism>
<dbReference type="AlphaFoldDB" id="A0A1B6L3W4"/>
<dbReference type="Pfam" id="PF00151">
    <property type="entry name" value="Lipase"/>
    <property type="match status" value="1"/>
</dbReference>
<dbReference type="InterPro" id="IPR013818">
    <property type="entry name" value="Lipase"/>
</dbReference>
<feature type="non-terminal residue" evidence="6">
    <location>
        <position position="1"/>
    </location>
</feature>
<evidence type="ECO:0000256" key="3">
    <source>
        <dbReference type="ARBA" id="ARBA00022525"/>
    </source>
</evidence>
<dbReference type="SUPFAM" id="SSF53474">
    <property type="entry name" value="alpha/beta-Hydrolases"/>
    <property type="match status" value="1"/>
</dbReference>
<dbReference type="GO" id="GO:0005615">
    <property type="term" value="C:extracellular space"/>
    <property type="evidence" value="ECO:0007669"/>
    <property type="project" value="TreeGrafter"/>
</dbReference>
<feature type="non-terminal residue" evidence="6">
    <location>
        <position position="337"/>
    </location>
</feature>
<sequence length="337" mass="34945">GFEGQAKEVRLDKEDATFVEVIHTNAIPFIPTLGFGLILAYGHVDFYLNGGLRQPLCYLPNVTDIKSIEDLAKIPVETLSNLVSCSHGRSYEYFTEVLKSNCTIWGRLASFPRHLVNAGTAGVLEPLFSSIDKCDEESCTPLGLDTPKFKARGVFAVTTNWSPPYCDTDSEDNNRILKEIKGFVDKTNISNTVRGAISTGSAIAKGAVDQGKAITGEAVDQGKAITGGTVDQEKYITGGVVDQGKAVAGIAVDQGKTITGGAVDQGKSITGGAVDQGKAITEGVVHQGKAVAGIAVDQGKTISGGAVDQGKAITGGAVDQGKAITGGAVDQGKAITG</sequence>
<dbReference type="InterPro" id="IPR000734">
    <property type="entry name" value="TAG_lipase"/>
</dbReference>